<dbReference type="InterPro" id="IPR050570">
    <property type="entry name" value="Cell_wall_metabolism_enzyme"/>
</dbReference>
<feature type="coiled-coil region" evidence="1">
    <location>
        <begin position="166"/>
        <end position="201"/>
    </location>
</feature>
<evidence type="ECO:0000256" key="1">
    <source>
        <dbReference type="SAM" id="Coils"/>
    </source>
</evidence>
<dbReference type="EMBL" id="NFLC01000002">
    <property type="protein sequence ID" value="OUQ11527.1"/>
    <property type="molecule type" value="Genomic_DNA"/>
</dbReference>
<reference evidence="5" key="1">
    <citation type="submission" date="2017-04" db="EMBL/GenBank/DDBJ databases">
        <title>Function of individual gut microbiota members based on whole genome sequencing of pure cultures obtained from chicken caecum.</title>
        <authorList>
            <person name="Medvecky M."/>
            <person name="Cejkova D."/>
            <person name="Polansky O."/>
            <person name="Karasova D."/>
            <person name="Kubasova T."/>
            <person name="Cizek A."/>
            <person name="Rychlik I."/>
        </authorList>
    </citation>
    <scope>NUCLEOTIDE SEQUENCE [LARGE SCALE GENOMIC DNA]</scope>
    <source>
        <strain evidence="5">An144</strain>
    </source>
</reference>
<dbReference type="Gene3D" id="2.70.70.10">
    <property type="entry name" value="Glucose Permease (Domain IIA)"/>
    <property type="match status" value="1"/>
</dbReference>
<feature type="domain" description="M23ase beta-sheet core" evidence="3">
    <location>
        <begin position="232"/>
        <end position="319"/>
    </location>
</feature>
<dbReference type="PANTHER" id="PTHR21666">
    <property type="entry name" value="PEPTIDASE-RELATED"/>
    <property type="match status" value="1"/>
</dbReference>
<dbReference type="CDD" id="cd12797">
    <property type="entry name" value="M23_peptidase"/>
    <property type="match status" value="1"/>
</dbReference>
<feature type="coiled-coil region" evidence="1">
    <location>
        <begin position="73"/>
        <end position="130"/>
    </location>
</feature>
<evidence type="ECO:0000259" key="3">
    <source>
        <dbReference type="Pfam" id="PF01551"/>
    </source>
</evidence>
<accession>A0A1Y4R1V8</accession>
<keyword evidence="2" id="KW-0732">Signal</keyword>
<feature type="chain" id="PRO_5012915390" description="M23ase beta-sheet core domain-containing protein" evidence="2">
    <location>
        <begin position="25"/>
        <end position="336"/>
    </location>
</feature>
<dbReference type="GO" id="GO:0004222">
    <property type="term" value="F:metalloendopeptidase activity"/>
    <property type="evidence" value="ECO:0007669"/>
    <property type="project" value="TreeGrafter"/>
</dbReference>
<dbReference type="RefSeq" id="WP_087213829.1">
    <property type="nucleotide sequence ID" value="NZ_NFLC01000002.1"/>
</dbReference>
<dbReference type="AlphaFoldDB" id="A0A1Y4R1V8"/>
<organism evidence="4 5">
    <name type="scientific">Enterococcus cecorum</name>
    <dbReference type="NCBI Taxonomy" id="44008"/>
    <lineage>
        <taxon>Bacteria</taxon>
        <taxon>Bacillati</taxon>
        <taxon>Bacillota</taxon>
        <taxon>Bacilli</taxon>
        <taxon>Lactobacillales</taxon>
        <taxon>Enterococcaceae</taxon>
        <taxon>Enterococcus</taxon>
    </lineage>
</organism>
<dbReference type="InterPro" id="IPR011055">
    <property type="entry name" value="Dup_hybrid_motif"/>
</dbReference>
<protein>
    <recommendedName>
        <fullName evidence="3">M23ase beta-sheet core domain-containing protein</fullName>
    </recommendedName>
</protein>
<evidence type="ECO:0000256" key="2">
    <source>
        <dbReference type="SAM" id="SignalP"/>
    </source>
</evidence>
<comment type="caution">
    <text evidence="4">The sequence shown here is derived from an EMBL/GenBank/DDBJ whole genome shotgun (WGS) entry which is preliminary data.</text>
</comment>
<proteinExistence type="predicted"/>
<keyword evidence="1" id="KW-0175">Coiled coil</keyword>
<dbReference type="Proteomes" id="UP000196074">
    <property type="component" value="Unassembled WGS sequence"/>
</dbReference>
<evidence type="ECO:0000313" key="4">
    <source>
        <dbReference type="EMBL" id="OUQ11527.1"/>
    </source>
</evidence>
<sequence length="336" mass="37961">MKFNKIVPLVVGAGFFLWGSPVHASEIEQQMKRNQDQLNQVHQQTQTFLSQIEHYLQEMNENKTKEEDFEKVVLKEKDIYQKKEQEIEKLQHKYNRLSKSNDEILTPKELEKKTNQLINLKDKIRFLDKKAEKYPKIIEDLESKVTYYQQKRVTCESQQAILTAKVRDLSAQSNKLQADLKVLQQKKVEEDKKKAKEAEAKVTGFASPLETRLVVSSGFGGRPDPNGKSGTQHDGIDLPGSLNQNILAARAGQVVTTGSHPSAGNYIIVKHDNGFYSYYLHLNQILVKSGDNVALGQVIGKMGTTGNSTGVHLHFGLAKTPNWQGFVDPAYALRLK</sequence>
<feature type="signal peptide" evidence="2">
    <location>
        <begin position="1"/>
        <end position="24"/>
    </location>
</feature>
<name>A0A1Y4R1V8_9ENTE</name>
<dbReference type="Pfam" id="PF01551">
    <property type="entry name" value="Peptidase_M23"/>
    <property type="match status" value="1"/>
</dbReference>
<dbReference type="InterPro" id="IPR016047">
    <property type="entry name" value="M23ase_b-sheet_dom"/>
</dbReference>
<evidence type="ECO:0000313" key="5">
    <source>
        <dbReference type="Proteomes" id="UP000196074"/>
    </source>
</evidence>
<gene>
    <name evidence="4" type="ORF">B5E88_01325</name>
</gene>
<dbReference type="PANTHER" id="PTHR21666:SF270">
    <property type="entry name" value="MUREIN HYDROLASE ACTIVATOR ENVC"/>
    <property type="match status" value="1"/>
</dbReference>
<dbReference type="SUPFAM" id="SSF51261">
    <property type="entry name" value="Duplicated hybrid motif"/>
    <property type="match status" value="1"/>
</dbReference>